<comment type="subcellular location">
    <subcellularLocation>
        <location evidence="1 3">Nucleus</location>
    </subcellularLocation>
</comment>
<dbReference type="InterPro" id="IPR043151">
    <property type="entry name" value="BAH_sf"/>
</dbReference>
<evidence type="ECO:0000259" key="6">
    <source>
        <dbReference type="PROSITE" id="PS51319"/>
    </source>
</evidence>
<dbReference type="Proteomes" id="UP001140949">
    <property type="component" value="Unassembled WGS sequence"/>
</dbReference>
<dbReference type="Gene3D" id="2.30.30.490">
    <property type="match status" value="1"/>
</dbReference>
<evidence type="ECO:0000256" key="4">
    <source>
        <dbReference type="SAM" id="MobiDB-lite"/>
    </source>
</evidence>
<feature type="compositionally biased region" description="Low complexity" evidence="4">
    <location>
        <begin position="566"/>
        <end position="580"/>
    </location>
</feature>
<feature type="domain" description="BAH" evidence="5">
    <location>
        <begin position="86"/>
        <end position="200"/>
    </location>
</feature>
<feature type="compositionally biased region" description="Gly residues" evidence="4">
    <location>
        <begin position="1"/>
        <end position="12"/>
    </location>
</feature>
<keyword evidence="2 3" id="KW-0539">Nucleus</keyword>
<feature type="region of interest" description="Disordered" evidence="4">
    <location>
        <begin position="1615"/>
        <end position="1645"/>
    </location>
</feature>
<dbReference type="PROSITE" id="PS51038">
    <property type="entry name" value="BAH"/>
    <property type="match status" value="1"/>
</dbReference>
<feature type="compositionally biased region" description="Pro residues" evidence="4">
    <location>
        <begin position="26"/>
        <end position="51"/>
    </location>
</feature>
<feature type="compositionally biased region" description="Polar residues" evidence="4">
    <location>
        <begin position="239"/>
        <end position="264"/>
    </location>
</feature>
<name>A0AAX6DSQ8_IRIPA</name>
<feature type="compositionally biased region" description="Polar residues" evidence="4">
    <location>
        <begin position="637"/>
        <end position="652"/>
    </location>
</feature>
<feature type="compositionally biased region" description="Polar residues" evidence="4">
    <location>
        <begin position="1082"/>
        <end position="1092"/>
    </location>
</feature>
<reference evidence="7" key="2">
    <citation type="submission" date="2023-04" db="EMBL/GenBank/DDBJ databases">
        <authorList>
            <person name="Bruccoleri R.E."/>
            <person name="Oakeley E.J."/>
            <person name="Faust A.-M."/>
            <person name="Dessus-Babus S."/>
            <person name="Altorfer M."/>
            <person name="Burckhardt D."/>
            <person name="Oertli M."/>
            <person name="Naumann U."/>
            <person name="Petersen F."/>
            <person name="Wong J."/>
        </authorList>
    </citation>
    <scope>NUCLEOTIDE SEQUENCE</scope>
    <source>
        <strain evidence="7">GSM-AAB239-AS_SAM_17_03QT</strain>
        <tissue evidence="7">Leaf</tissue>
    </source>
</reference>
<dbReference type="CDD" id="cd00183">
    <property type="entry name" value="TFIIS_I"/>
    <property type="match status" value="1"/>
</dbReference>
<feature type="region of interest" description="Disordered" evidence="4">
    <location>
        <begin position="1049"/>
        <end position="1094"/>
    </location>
</feature>
<feature type="region of interest" description="Disordered" evidence="4">
    <location>
        <begin position="1128"/>
        <end position="1174"/>
    </location>
</feature>
<dbReference type="InterPro" id="IPR003617">
    <property type="entry name" value="TFIIS/CRSP70_N_sub"/>
</dbReference>
<dbReference type="SMART" id="SM00509">
    <property type="entry name" value="TFS2N"/>
    <property type="match status" value="1"/>
</dbReference>
<dbReference type="PROSITE" id="PS51319">
    <property type="entry name" value="TFIIS_N"/>
    <property type="match status" value="1"/>
</dbReference>
<dbReference type="Gene3D" id="1.20.930.10">
    <property type="entry name" value="Conserved domain common to transcription factors TFIIS, elongin A, CRSP70"/>
    <property type="match status" value="1"/>
</dbReference>
<proteinExistence type="predicted"/>
<feature type="region of interest" description="Disordered" evidence="4">
    <location>
        <begin position="678"/>
        <end position="735"/>
    </location>
</feature>
<feature type="region of interest" description="Disordered" evidence="4">
    <location>
        <begin position="225"/>
        <end position="293"/>
    </location>
</feature>
<gene>
    <name evidence="7" type="ORF">M6B38_227850</name>
</gene>
<feature type="region of interest" description="Disordered" evidence="4">
    <location>
        <begin position="524"/>
        <end position="652"/>
    </location>
</feature>
<evidence type="ECO:0000259" key="5">
    <source>
        <dbReference type="PROSITE" id="PS51038"/>
    </source>
</evidence>
<feature type="compositionally biased region" description="Polar residues" evidence="4">
    <location>
        <begin position="596"/>
        <end position="611"/>
    </location>
</feature>
<dbReference type="GO" id="GO:0005634">
    <property type="term" value="C:nucleus"/>
    <property type="evidence" value="ECO:0007669"/>
    <property type="project" value="UniProtKB-SubCell"/>
</dbReference>
<feature type="compositionally biased region" description="Basic and acidic residues" evidence="4">
    <location>
        <begin position="716"/>
        <end position="733"/>
    </location>
</feature>
<evidence type="ECO:0000256" key="1">
    <source>
        <dbReference type="ARBA" id="ARBA00004123"/>
    </source>
</evidence>
<accession>A0AAX6DSQ8</accession>
<feature type="compositionally biased region" description="Low complexity" evidence="4">
    <location>
        <begin position="682"/>
        <end position="698"/>
    </location>
</feature>
<protein>
    <submittedName>
        <fullName evidence="7">Uncharacterized protein</fullName>
    </submittedName>
</protein>
<feature type="region of interest" description="Disordered" evidence="4">
    <location>
        <begin position="1680"/>
        <end position="1702"/>
    </location>
</feature>
<dbReference type="GO" id="GO:0003682">
    <property type="term" value="F:chromatin binding"/>
    <property type="evidence" value="ECO:0007669"/>
    <property type="project" value="InterPro"/>
</dbReference>
<feature type="compositionally biased region" description="Basic and acidic residues" evidence="4">
    <location>
        <begin position="270"/>
        <end position="293"/>
    </location>
</feature>
<evidence type="ECO:0000256" key="2">
    <source>
        <dbReference type="ARBA" id="ARBA00023242"/>
    </source>
</evidence>
<comment type="caution">
    <text evidence="7">The sequence shown here is derived from an EMBL/GenBank/DDBJ whole genome shotgun (WGS) entry which is preliminary data.</text>
</comment>
<feature type="region of interest" description="Disordered" evidence="4">
    <location>
        <begin position="499"/>
        <end position="518"/>
    </location>
</feature>
<dbReference type="Pfam" id="PF08711">
    <property type="entry name" value="Med26"/>
    <property type="match status" value="1"/>
</dbReference>
<dbReference type="PANTHER" id="PTHR46548">
    <property type="entry name" value="BAH AND TFIIS DOMAIN-CONTAINING PROTEIN-RELATED"/>
    <property type="match status" value="1"/>
</dbReference>
<dbReference type="InterPro" id="IPR001025">
    <property type="entry name" value="BAH_dom"/>
</dbReference>
<feature type="compositionally biased region" description="Basic and acidic residues" evidence="4">
    <location>
        <begin position="876"/>
        <end position="885"/>
    </location>
</feature>
<feature type="compositionally biased region" description="Low complexity" evidence="4">
    <location>
        <begin position="850"/>
        <end position="864"/>
    </location>
</feature>
<feature type="compositionally biased region" description="Basic and acidic residues" evidence="4">
    <location>
        <begin position="1682"/>
        <end position="1696"/>
    </location>
</feature>
<dbReference type="SUPFAM" id="SSF47676">
    <property type="entry name" value="Conserved domain common to transcription factors TFIIS, elongin A, CRSP70"/>
    <property type="match status" value="1"/>
</dbReference>
<dbReference type="PANTHER" id="PTHR46548:SF1">
    <property type="entry name" value="BAH AND TFIIS DOMAIN-CONTAINING PROTEIN-RELATED"/>
    <property type="match status" value="1"/>
</dbReference>
<feature type="compositionally biased region" description="Polar residues" evidence="4">
    <location>
        <begin position="1130"/>
        <end position="1143"/>
    </location>
</feature>
<organism evidence="7 8">
    <name type="scientific">Iris pallida</name>
    <name type="common">Sweet iris</name>
    <dbReference type="NCBI Taxonomy" id="29817"/>
    <lineage>
        <taxon>Eukaryota</taxon>
        <taxon>Viridiplantae</taxon>
        <taxon>Streptophyta</taxon>
        <taxon>Embryophyta</taxon>
        <taxon>Tracheophyta</taxon>
        <taxon>Spermatophyta</taxon>
        <taxon>Magnoliopsida</taxon>
        <taxon>Liliopsida</taxon>
        <taxon>Asparagales</taxon>
        <taxon>Iridaceae</taxon>
        <taxon>Iridoideae</taxon>
        <taxon>Irideae</taxon>
        <taxon>Iris</taxon>
    </lineage>
</organism>
<feature type="region of interest" description="Disordered" evidence="4">
    <location>
        <begin position="850"/>
        <end position="910"/>
    </location>
</feature>
<dbReference type="InterPro" id="IPR017923">
    <property type="entry name" value="TFIIS_N"/>
</dbReference>
<evidence type="ECO:0000313" key="8">
    <source>
        <dbReference type="Proteomes" id="UP001140949"/>
    </source>
</evidence>
<feature type="region of interest" description="Disordered" evidence="4">
    <location>
        <begin position="1"/>
        <end position="59"/>
    </location>
</feature>
<feature type="region of interest" description="Disordered" evidence="4">
    <location>
        <begin position="1290"/>
        <end position="1320"/>
    </location>
</feature>
<sequence>MRGRGRSGGGGEDPIRRRQRRHMWPVPAPATPAPAAAPAPPPPQPVGPPAFPSSSSAAASLSSSLPSSDSFVEIGNGSVSFLKDGRKIQVGDCALFQAGNAPPFIGIIRWLTTGKEDCPKLCVNWLYRPADIKLAKGILLEAAPNEVFYSFHKDVISAGSLLHPCKVAFLRKGIELPSGISSFVCRRVYDTENKCLWWLTDQDYINERQEEVDQLLDRTRLEMHAAVQSGGRSPKPLNAPTSTQQLKSGSDILQNSGTSFPSQTKGKKRERGDQGAEPVKRERPNKTEDGDHTCCRLDTMLKNEIAKITEEGALVATEGVEKLVHLMQLGNERKIDLAGRILLVDVIAATDKIECLGRLVQLKGLSFLDDWLQEAHKGKPGDGTSPKESDKSTEELLLALLHALDKLPVNLTALRTCNIGKSVNNLRSHKNLEIQKKSRSLIDTWKKRVGAEMTKNNDAKPVGSNQAVTWSVKPSFSEAPHTGSRQAVTEATSKSAIIQPSACKMSGGKPVHADSILKPTVSPGTVKLASSSPSAAISSKESPRRGTSSSGTPDLPLATVKEEKSSSSSQSQNNSQSCSSDHAKTMGSSWKEDARSSTAGSVNASKTSGGSSRHRRATNGFPGSNNSGVQKEVNMDKSGSVNRSTTLDKLSTQSGLSCERTLDIPGADRGNGHRLIVRLPNPGRSPARCSPARSASGGYLEDPLITGSRASSPGPDRFDHVDRKTKVKGDPCRSHISTDVNAESWQSNDVKQRLVGSDEGDKPPIALRDEERRSADEVFGAGDVHKAVCSSLGNEKGGSMIEPKTRNAFTSINALVESCAKYSEASAPLSAGDDIGMNLLASVAAGEMSKSGIVSPSGSPGSSPAKDDPCAGNNEAKSRISHEDGVTQSHVQSDENADTDSMKQGKVAGSVSVSQEIEEMSIHFSDDRKTIAPLQENKLTTQQVGQHAKPSLNLYKVTEIAVKAELKYEKDVSTSIQADTKEGLVVDGICKSAMVGNKSVDCTREKIVEGSTKISELVSKSSDGGCDNEIAASGRKSEKSIVEEPLACIPSDQAPNGPTLNDKHQSSGNHVEVVDGTGDNAVASSNNGTGTSCKIVDEPRVKKCDEFENSHLDPSDTGKKEISIKVPSSIDDSQAASAVSLGTINREDGVPERKEDLEHHPAESASYGEPSTIPAREAEICSKPSGSELSGADPDRRAELANSAKASSFIIKSQPDIGTKFNFDLNEGLPGDDVNQSEPITPAGLVCLPAVRFPSLAPFVSGSLSIGPPAPVTVAAPAKGPFVPPENLLKNKGEPGWKGSAATSAFRPAEPRKVLEMPLNTSDVLSADTATGKQGRPPLDIDLNIPDDRVLEDTASQNSPQTTGSGSGAVSNRDAPARSSGGLDLDLNRVDEGMENGQFLATTSNRLDMPFMPARPFSGGYLNGEANMFRDFDLNNGPGLDDAGVEPVPKGPYVKSGNSVPFLPPIAGLRMGNAEMGNVSSWFQPSNSYQTVAIPSFFPDRREQPYPIVAAPGTQRILGPVSGGTSFGGDVYRGPVLSSSPAMAFSATSAFSYAGFPFGASFPLTSTSYSGGSTTYVDSSTGAGSCFPAIPSQFVGTAGGVSSHYPRPYVVSLPEGSTSAGSESNRKWDRQGLDLNSGPGSADVEVKDDRWSSALRQLPMSSSQAFVEEQARIYQVAGGGVKRKEREGGPWDERFYRQPSWQ</sequence>
<feature type="domain" description="TFIIS N-terminal" evidence="6">
    <location>
        <begin position="366"/>
        <end position="452"/>
    </location>
</feature>
<dbReference type="InterPro" id="IPR035441">
    <property type="entry name" value="TFIIS/LEDGF_dom_sf"/>
</dbReference>
<feature type="region of interest" description="Disordered" evidence="4">
    <location>
        <begin position="1354"/>
        <end position="1386"/>
    </location>
</feature>
<feature type="compositionally biased region" description="Low complexity" evidence="4">
    <location>
        <begin position="529"/>
        <end position="540"/>
    </location>
</feature>
<dbReference type="SMART" id="SM00439">
    <property type="entry name" value="BAH"/>
    <property type="match status" value="1"/>
</dbReference>
<reference evidence="7" key="1">
    <citation type="journal article" date="2023" name="GigaByte">
        <title>Genome assembly of the bearded iris, Iris pallida Lam.</title>
        <authorList>
            <person name="Bruccoleri R.E."/>
            <person name="Oakeley E.J."/>
            <person name="Faust A.M.E."/>
            <person name="Altorfer M."/>
            <person name="Dessus-Babus S."/>
            <person name="Burckhardt D."/>
            <person name="Oertli M."/>
            <person name="Naumann U."/>
            <person name="Petersen F."/>
            <person name="Wong J."/>
        </authorList>
    </citation>
    <scope>NUCLEOTIDE SEQUENCE</scope>
    <source>
        <strain evidence="7">GSM-AAB239-AS_SAM_17_03QT</strain>
    </source>
</reference>
<keyword evidence="8" id="KW-1185">Reference proteome</keyword>
<evidence type="ECO:0000313" key="7">
    <source>
        <dbReference type="EMBL" id="KAJ6794804.1"/>
    </source>
</evidence>
<feature type="compositionally biased region" description="Polar residues" evidence="4">
    <location>
        <begin position="1354"/>
        <end position="1370"/>
    </location>
</feature>
<dbReference type="EMBL" id="JANAVB010042020">
    <property type="protein sequence ID" value="KAJ6794804.1"/>
    <property type="molecule type" value="Genomic_DNA"/>
</dbReference>
<evidence type="ECO:0000256" key="3">
    <source>
        <dbReference type="PROSITE-ProRule" id="PRU00649"/>
    </source>
</evidence>
<feature type="compositionally biased region" description="Basic and acidic residues" evidence="4">
    <location>
        <begin position="1145"/>
        <end position="1162"/>
    </location>
</feature>
<dbReference type="Pfam" id="PF01426">
    <property type="entry name" value="BAH"/>
    <property type="match status" value="1"/>
</dbReference>